<comment type="caution">
    <text evidence="2">The sequence shown here is derived from an EMBL/GenBank/DDBJ whole genome shotgun (WGS) entry which is preliminary data.</text>
</comment>
<dbReference type="PANTHER" id="PTHR33933:SF1">
    <property type="entry name" value="PROTEIN ADENYLYLTRANSFERASE MNTA-RELATED"/>
    <property type="match status" value="1"/>
</dbReference>
<dbReference type="InterPro" id="IPR002934">
    <property type="entry name" value="Polymerase_NTP_transf_dom"/>
</dbReference>
<evidence type="ECO:0000313" key="2">
    <source>
        <dbReference type="EMBL" id="GAH34542.1"/>
    </source>
</evidence>
<sequence length="114" mass="13283">RLFLSLTKAILGPLSGPKPVSIILFGSQTDEKRARPDSDFDILCVIPDETNLKKFKREISRSEAQVERKFGNRVSLLIMKKNEFLKRKEKRDSLFLDIEKQNRLLFGKHLRVIK</sequence>
<feature type="domain" description="Polymerase nucleotidyl transferase" evidence="1">
    <location>
        <begin position="19"/>
        <end position="89"/>
    </location>
</feature>
<evidence type="ECO:0000259" key="1">
    <source>
        <dbReference type="Pfam" id="PF01909"/>
    </source>
</evidence>
<dbReference type="AlphaFoldDB" id="X1EPQ8"/>
<protein>
    <recommendedName>
        <fullName evidence="1">Polymerase nucleotidyl transferase domain-containing protein</fullName>
    </recommendedName>
</protein>
<proteinExistence type="predicted"/>
<dbReference type="InterPro" id="IPR052548">
    <property type="entry name" value="Type_VII_TA_antitoxin"/>
</dbReference>
<dbReference type="InterPro" id="IPR043519">
    <property type="entry name" value="NT_sf"/>
</dbReference>
<dbReference type="Pfam" id="PF01909">
    <property type="entry name" value="NTP_transf_2"/>
    <property type="match status" value="1"/>
</dbReference>
<dbReference type="PANTHER" id="PTHR33933">
    <property type="entry name" value="NUCLEOTIDYLTRANSFERASE"/>
    <property type="match status" value="1"/>
</dbReference>
<reference evidence="2" key="1">
    <citation type="journal article" date="2014" name="Front. Microbiol.">
        <title>High frequency of phylogenetically diverse reductive dehalogenase-homologous genes in deep subseafloor sedimentary metagenomes.</title>
        <authorList>
            <person name="Kawai M."/>
            <person name="Futagami T."/>
            <person name="Toyoda A."/>
            <person name="Takaki Y."/>
            <person name="Nishi S."/>
            <person name="Hori S."/>
            <person name="Arai W."/>
            <person name="Tsubouchi T."/>
            <person name="Morono Y."/>
            <person name="Uchiyama I."/>
            <person name="Ito T."/>
            <person name="Fujiyama A."/>
            <person name="Inagaki F."/>
            <person name="Takami H."/>
        </authorList>
    </citation>
    <scope>NUCLEOTIDE SEQUENCE</scope>
    <source>
        <strain evidence="2">Expedition CK06-06</strain>
    </source>
</reference>
<organism evidence="2">
    <name type="scientific">marine sediment metagenome</name>
    <dbReference type="NCBI Taxonomy" id="412755"/>
    <lineage>
        <taxon>unclassified sequences</taxon>
        <taxon>metagenomes</taxon>
        <taxon>ecological metagenomes</taxon>
    </lineage>
</organism>
<gene>
    <name evidence="2" type="ORF">S03H2_24024</name>
</gene>
<dbReference type="SUPFAM" id="SSF81301">
    <property type="entry name" value="Nucleotidyltransferase"/>
    <property type="match status" value="1"/>
</dbReference>
<dbReference type="Gene3D" id="3.30.460.10">
    <property type="entry name" value="Beta Polymerase, domain 2"/>
    <property type="match status" value="1"/>
</dbReference>
<dbReference type="GO" id="GO:0016779">
    <property type="term" value="F:nucleotidyltransferase activity"/>
    <property type="evidence" value="ECO:0007669"/>
    <property type="project" value="InterPro"/>
</dbReference>
<dbReference type="EMBL" id="BARU01013243">
    <property type="protein sequence ID" value="GAH34542.1"/>
    <property type="molecule type" value="Genomic_DNA"/>
</dbReference>
<feature type="non-terminal residue" evidence="2">
    <location>
        <position position="1"/>
    </location>
</feature>
<accession>X1EPQ8</accession>
<dbReference type="CDD" id="cd05403">
    <property type="entry name" value="NT_KNTase_like"/>
    <property type="match status" value="1"/>
</dbReference>
<name>X1EPQ8_9ZZZZ</name>